<sequence length="496" mass="55514">MENKEIVLEMKNIIKTFPGVNALNKVNLKLYKGEVHALLGENGAGKSTLMKILSGIYKKDGGSIYLNGEEVEFNNPKEAQNAGIAIIHQELELIPELTVAENIFLGREPKKGIFIDFKKLIQKAEEIINKLGVNIDPRSKVKDLNIGNQQMVEIAKALSQNANILVMDEPTSSLTQKEIDILFSLIERLKDSISIIYISHRMEEIFRICDRVTVLRDGKNVGEVKVKGTSHEELISMMVGRKIENRFPKIKNNKSKKILEIKNITVPGKIYDVSLDVYKGEVLGIAGLMGSGRTELAKCIFGVYPPQKGEIYFKGKRVNINSPKKAIKLGINYLSEDRKGEGLILNMSVQKNITLSELKQILKFGFIMDKKEKRMAMKYIDDLKIKTPHAQQIVENLSGGNQQKVVISKVLSTKPEVVILDEPTRGIDVGAKKEIYDLINLLIEKGVAIILISSELPEILNLSHRIVVMHEHRLVGSLMAENANQEEIMKLAMGGK</sequence>
<feature type="domain" description="ABC transporter" evidence="11">
    <location>
        <begin position="8"/>
        <end position="242"/>
    </location>
</feature>
<keyword evidence="4" id="KW-1003">Cell membrane</keyword>
<dbReference type="GO" id="GO:0016887">
    <property type="term" value="F:ATP hydrolysis activity"/>
    <property type="evidence" value="ECO:0007669"/>
    <property type="project" value="InterPro"/>
</dbReference>
<dbReference type="PANTHER" id="PTHR43790">
    <property type="entry name" value="CARBOHYDRATE TRANSPORT ATP-BINDING PROTEIN MG119-RELATED"/>
    <property type="match status" value="1"/>
</dbReference>
<keyword evidence="13" id="KW-1185">Reference proteome</keyword>
<dbReference type="InterPro" id="IPR017871">
    <property type="entry name" value="ABC_transporter-like_CS"/>
</dbReference>
<dbReference type="InterPro" id="IPR003593">
    <property type="entry name" value="AAA+_ATPase"/>
</dbReference>
<accession>A0A3Q9HRE0</accession>
<protein>
    <submittedName>
        <fullName evidence="12">D-xylose ABC transporter ATP-binding protein</fullName>
    </submittedName>
</protein>
<dbReference type="CDD" id="cd03215">
    <property type="entry name" value="ABC_Carb_Monos_II"/>
    <property type="match status" value="1"/>
</dbReference>
<evidence type="ECO:0000256" key="3">
    <source>
        <dbReference type="ARBA" id="ARBA00022448"/>
    </source>
</evidence>
<keyword evidence="9" id="KW-1278">Translocase</keyword>
<evidence type="ECO:0000256" key="7">
    <source>
        <dbReference type="ARBA" id="ARBA00022741"/>
    </source>
</evidence>
<dbReference type="AlphaFoldDB" id="A0A3Q9HRE0"/>
<evidence type="ECO:0000256" key="6">
    <source>
        <dbReference type="ARBA" id="ARBA00022737"/>
    </source>
</evidence>
<dbReference type="KEGG" id="aft:BBF96_10355"/>
<dbReference type="PANTHER" id="PTHR43790:SF9">
    <property type="entry name" value="GALACTOFURANOSE TRANSPORTER ATP-BINDING PROTEIN YTFR"/>
    <property type="match status" value="1"/>
</dbReference>
<evidence type="ECO:0000256" key="2">
    <source>
        <dbReference type="ARBA" id="ARBA00004533"/>
    </source>
</evidence>
<dbReference type="InterPro" id="IPR027417">
    <property type="entry name" value="P-loop_NTPase"/>
</dbReference>
<organism evidence="12 13">
    <name type="scientific">Anoxybacter fermentans</name>
    <dbReference type="NCBI Taxonomy" id="1323375"/>
    <lineage>
        <taxon>Bacteria</taxon>
        <taxon>Bacillati</taxon>
        <taxon>Bacillota</taxon>
        <taxon>Clostridia</taxon>
        <taxon>Halanaerobiales</taxon>
        <taxon>Anoxybacter</taxon>
    </lineage>
</organism>
<dbReference type="PROSITE" id="PS00211">
    <property type="entry name" value="ABC_TRANSPORTER_1"/>
    <property type="match status" value="1"/>
</dbReference>
<evidence type="ECO:0000256" key="5">
    <source>
        <dbReference type="ARBA" id="ARBA00022597"/>
    </source>
</evidence>
<dbReference type="FunFam" id="3.40.50.300:FF:000127">
    <property type="entry name" value="Ribose import ATP-binding protein RbsA"/>
    <property type="match status" value="1"/>
</dbReference>
<evidence type="ECO:0000313" key="13">
    <source>
        <dbReference type="Proteomes" id="UP000267250"/>
    </source>
</evidence>
<dbReference type="SMART" id="SM00382">
    <property type="entry name" value="AAA"/>
    <property type="match status" value="2"/>
</dbReference>
<evidence type="ECO:0000256" key="1">
    <source>
        <dbReference type="ARBA" id="ARBA00004202"/>
    </source>
</evidence>
<dbReference type="InterPro" id="IPR003439">
    <property type="entry name" value="ABC_transporter-like_ATP-bd"/>
</dbReference>
<dbReference type="InterPro" id="IPR050107">
    <property type="entry name" value="ABC_carbohydrate_import_ATPase"/>
</dbReference>
<dbReference type="GO" id="GO:0015749">
    <property type="term" value="P:monosaccharide transmembrane transport"/>
    <property type="evidence" value="ECO:0007669"/>
    <property type="project" value="UniProtKB-ARBA"/>
</dbReference>
<name>A0A3Q9HRE0_9FIRM</name>
<dbReference type="SUPFAM" id="SSF52540">
    <property type="entry name" value="P-loop containing nucleoside triphosphate hydrolases"/>
    <property type="match status" value="2"/>
</dbReference>
<dbReference type="Gene3D" id="3.40.50.300">
    <property type="entry name" value="P-loop containing nucleotide triphosphate hydrolases"/>
    <property type="match status" value="2"/>
</dbReference>
<dbReference type="GO" id="GO:0005886">
    <property type="term" value="C:plasma membrane"/>
    <property type="evidence" value="ECO:0007669"/>
    <property type="project" value="UniProtKB-SubCell"/>
</dbReference>
<dbReference type="PROSITE" id="PS50893">
    <property type="entry name" value="ABC_TRANSPORTER_2"/>
    <property type="match status" value="2"/>
</dbReference>
<keyword evidence="5" id="KW-0762">Sugar transport</keyword>
<reference evidence="12 13" key="1">
    <citation type="submission" date="2016-07" db="EMBL/GenBank/DDBJ databases">
        <title>Genome and transcriptome analysis of iron-reducing fermentative bacteria Anoxybacter fermentans.</title>
        <authorList>
            <person name="Zeng X."/>
            <person name="Shao Z."/>
        </authorList>
    </citation>
    <scope>NUCLEOTIDE SEQUENCE [LARGE SCALE GENOMIC DNA]</scope>
    <source>
        <strain evidence="12 13">DY22613</strain>
    </source>
</reference>
<dbReference type="FunFam" id="3.40.50.300:FF:000126">
    <property type="entry name" value="Galactose/methyl galactoside import ATP-binding protein MglA"/>
    <property type="match status" value="1"/>
</dbReference>
<evidence type="ECO:0000256" key="10">
    <source>
        <dbReference type="ARBA" id="ARBA00023136"/>
    </source>
</evidence>
<feature type="domain" description="ABC transporter" evidence="11">
    <location>
        <begin position="253"/>
        <end position="496"/>
    </location>
</feature>
<evidence type="ECO:0000256" key="4">
    <source>
        <dbReference type="ARBA" id="ARBA00022475"/>
    </source>
</evidence>
<dbReference type="CDD" id="cd03216">
    <property type="entry name" value="ABC_Carb_Monos_I"/>
    <property type="match status" value="1"/>
</dbReference>
<keyword evidence="10" id="KW-0472">Membrane</keyword>
<comment type="subcellular location">
    <subcellularLocation>
        <location evidence="2">Cell inner membrane</location>
    </subcellularLocation>
    <subcellularLocation>
        <location evidence="1">Cell membrane</location>
        <topology evidence="1">Peripheral membrane protein</topology>
    </subcellularLocation>
</comment>
<evidence type="ECO:0000256" key="9">
    <source>
        <dbReference type="ARBA" id="ARBA00022967"/>
    </source>
</evidence>
<dbReference type="EMBL" id="CP016379">
    <property type="protein sequence ID" value="AZR73750.1"/>
    <property type="molecule type" value="Genomic_DNA"/>
</dbReference>
<evidence type="ECO:0000313" key="12">
    <source>
        <dbReference type="EMBL" id="AZR73750.1"/>
    </source>
</evidence>
<keyword evidence="6" id="KW-0677">Repeat</keyword>
<gene>
    <name evidence="12" type="ORF">BBF96_10355</name>
</gene>
<dbReference type="Pfam" id="PF00005">
    <property type="entry name" value="ABC_tran"/>
    <property type="match status" value="2"/>
</dbReference>
<dbReference type="Proteomes" id="UP000267250">
    <property type="component" value="Chromosome"/>
</dbReference>
<keyword evidence="3" id="KW-0813">Transport</keyword>
<keyword evidence="7" id="KW-0547">Nucleotide-binding</keyword>
<dbReference type="GO" id="GO:0005524">
    <property type="term" value="F:ATP binding"/>
    <property type="evidence" value="ECO:0007669"/>
    <property type="project" value="UniProtKB-KW"/>
</dbReference>
<evidence type="ECO:0000259" key="11">
    <source>
        <dbReference type="PROSITE" id="PS50893"/>
    </source>
</evidence>
<keyword evidence="8 12" id="KW-0067">ATP-binding</keyword>
<proteinExistence type="predicted"/>
<evidence type="ECO:0000256" key="8">
    <source>
        <dbReference type="ARBA" id="ARBA00022840"/>
    </source>
</evidence>